<accession>A0A0M3AYE2</accession>
<dbReference type="Proteomes" id="UP000033874">
    <property type="component" value="Unassembled WGS sequence"/>
</dbReference>
<dbReference type="EMBL" id="LBIC01000001">
    <property type="protein sequence ID" value="KKW93936.1"/>
    <property type="molecule type" value="Genomic_DNA"/>
</dbReference>
<dbReference type="PATRIC" id="fig|56193.3.peg.959"/>
<evidence type="ECO:0000313" key="1">
    <source>
        <dbReference type="EMBL" id="KKW93936.1"/>
    </source>
</evidence>
<dbReference type="RefSeq" id="WP_046762370.1">
    <property type="nucleotide sequence ID" value="NZ_LBIC01000001.1"/>
</dbReference>
<dbReference type="SUPFAM" id="SSF54593">
    <property type="entry name" value="Glyoxalase/Bleomycin resistance protein/Dihydroxybiphenyl dioxygenase"/>
    <property type="match status" value="1"/>
</dbReference>
<comment type="caution">
    <text evidence="1">The sequence shown here is derived from an EMBL/GenBank/DDBJ whole genome shotgun (WGS) entry which is preliminary data.</text>
</comment>
<organism evidence="1 2">
    <name type="scientific">Sphingobium chungbukense</name>
    <dbReference type="NCBI Taxonomy" id="56193"/>
    <lineage>
        <taxon>Bacteria</taxon>
        <taxon>Pseudomonadati</taxon>
        <taxon>Pseudomonadota</taxon>
        <taxon>Alphaproteobacteria</taxon>
        <taxon>Sphingomonadales</taxon>
        <taxon>Sphingomonadaceae</taxon>
        <taxon>Sphingobium</taxon>
    </lineage>
</organism>
<name>A0A0M3AYE2_9SPHN</name>
<gene>
    <name evidence="1" type="ORF">YP76_04655</name>
</gene>
<sequence length="175" mass="19567">MNSPVHAALLGQAYQLGYATTDLDRALDIFGKQYGIRDFMVVKKGPALPIDGGGELVMDGALAWAGPTMIEIVQPISGNVELFADWLPKDRFALRFHHIAVPVRTDADWQTVRREAEESGKRIVFSVSQPNSRAMYVDTADDLGHYLEYLYVEGDISKSWLSYIPQNIPGYELTF</sequence>
<dbReference type="Gene3D" id="3.10.180.10">
    <property type="entry name" value="2,3-Dihydroxybiphenyl 1,2-Dioxygenase, domain 1"/>
    <property type="match status" value="1"/>
</dbReference>
<evidence type="ECO:0000313" key="2">
    <source>
        <dbReference type="Proteomes" id="UP000033874"/>
    </source>
</evidence>
<protein>
    <recommendedName>
        <fullName evidence="3">VOC domain-containing protein</fullName>
    </recommendedName>
</protein>
<dbReference type="STRING" id="56193.YP76_04655"/>
<dbReference type="InterPro" id="IPR029068">
    <property type="entry name" value="Glyas_Bleomycin-R_OHBP_Dase"/>
</dbReference>
<keyword evidence="2" id="KW-1185">Reference proteome</keyword>
<dbReference type="AlphaFoldDB" id="A0A0M3AYE2"/>
<reference evidence="1 2" key="1">
    <citation type="submission" date="2015-04" db="EMBL/GenBank/DDBJ databases">
        <title>Genome sequence of aromatic hydrocarbons-degrading Sphingobium chungbukense DJ77.</title>
        <authorList>
            <person name="Kim Y.-C."/>
            <person name="Chae J.-C."/>
        </authorList>
    </citation>
    <scope>NUCLEOTIDE SEQUENCE [LARGE SCALE GENOMIC DNA]</scope>
    <source>
        <strain evidence="1 2">DJ77</strain>
    </source>
</reference>
<proteinExistence type="predicted"/>
<evidence type="ECO:0008006" key="3">
    <source>
        <dbReference type="Google" id="ProtNLM"/>
    </source>
</evidence>